<evidence type="ECO:0000313" key="4">
    <source>
        <dbReference type="Proteomes" id="UP001152798"/>
    </source>
</evidence>
<accession>A0A9P0EC42</accession>
<proteinExistence type="predicted"/>
<evidence type="ECO:0000256" key="1">
    <source>
        <dbReference type="SAM" id="MobiDB-lite"/>
    </source>
</evidence>
<evidence type="ECO:0008006" key="5">
    <source>
        <dbReference type="Google" id="ProtNLM"/>
    </source>
</evidence>
<evidence type="ECO:0000256" key="2">
    <source>
        <dbReference type="SAM" id="Phobius"/>
    </source>
</evidence>
<feature type="region of interest" description="Disordered" evidence="1">
    <location>
        <begin position="1190"/>
        <end position="1210"/>
    </location>
</feature>
<dbReference type="OrthoDB" id="6625900at2759"/>
<gene>
    <name evidence="3" type="ORF">NEZAVI_LOCUS5716</name>
</gene>
<organism evidence="3 4">
    <name type="scientific">Nezara viridula</name>
    <name type="common">Southern green stink bug</name>
    <name type="synonym">Cimex viridulus</name>
    <dbReference type="NCBI Taxonomy" id="85310"/>
    <lineage>
        <taxon>Eukaryota</taxon>
        <taxon>Metazoa</taxon>
        <taxon>Ecdysozoa</taxon>
        <taxon>Arthropoda</taxon>
        <taxon>Hexapoda</taxon>
        <taxon>Insecta</taxon>
        <taxon>Pterygota</taxon>
        <taxon>Neoptera</taxon>
        <taxon>Paraneoptera</taxon>
        <taxon>Hemiptera</taxon>
        <taxon>Heteroptera</taxon>
        <taxon>Panheteroptera</taxon>
        <taxon>Pentatomomorpha</taxon>
        <taxon>Pentatomoidea</taxon>
        <taxon>Pentatomidae</taxon>
        <taxon>Pentatominae</taxon>
        <taxon>Nezara</taxon>
    </lineage>
</organism>
<reference evidence="3" key="1">
    <citation type="submission" date="2022-01" db="EMBL/GenBank/DDBJ databases">
        <authorList>
            <person name="King R."/>
        </authorList>
    </citation>
    <scope>NUCLEOTIDE SEQUENCE</scope>
</reference>
<keyword evidence="2" id="KW-0812">Transmembrane</keyword>
<name>A0A9P0EC42_NEZVI</name>
<evidence type="ECO:0000313" key="3">
    <source>
        <dbReference type="EMBL" id="CAH1395441.1"/>
    </source>
</evidence>
<protein>
    <recommendedName>
        <fullName evidence="5">PKD/REJ-like domain-containing protein</fullName>
    </recommendedName>
</protein>
<keyword evidence="2" id="KW-0472">Membrane</keyword>
<keyword evidence="2" id="KW-1133">Transmembrane helix</keyword>
<feature type="region of interest" description="Disordered" evidence="1">
    <location>
        <begin position="1"/>
        <end position="22"/>
    </location>
</feature>
<dbReference type="AlphaFoldDB" id="A0A9P0EC42"/>
<dbReference type="EMBL" id="OV725079">
    <property type="protein sequence ID" value="CAH1395441.1"/>
    <property type="molecule type" value="Genomic_DNA"/>
</dbReference>
<dbReference type="Proteomes" id="UP001152798">
    <property type="component" value="Chromosome 3"/>
</dbReference>
<feature type="compositionally biased region" description="Polar residues" evidence="1">
    <location>
        <begin position="1192"/>
        <end position="1207"/>
    </location>
</feature>
<keyword evidence="4" id="KW-1185">Reference proteome</keyword>
<sequence length="1234" mass="137743">MEKGIDKSVDNSANENSSTMARQDSNKVWLQLKGPSSVDVQKYAIFQAEVHSCGPSLDSSKYKWSVTSENDIMDTYFANGPKLQVSPGALLPNTKYKLSVQAFHGEILIATQTVEVETYIQNLDLHLQDAELIVGNGHAIDIDASRFIDVESKAIKLRWTCKKGFCYLPGKDKRPLHSLEGLAQPHLRLPAKTLAMGRYLFALEASSGGTILDEAEVEVAVVSGQPPYISALTIKEDEASFHLQAQVSEIRQRCQLFWSVIPRVSYSYINISQDPIAVEGLPTQSQNFQMSIIIDKNLLIPGSKSLLRLSADCARAGHIYRQFRFFVPDALNGYHLEVEPQNGQALQTEFVFRLIEKRTSGKAIYSFGYEENGSLNILYSGLNKEFKTYLGCCKFKIVATLCITKSNCITQYGPEIETTLPSTFNNSISSFLVNLYKEQVMSSDYEEALANLKMVVSTLEKVDPNAYKQYYQEAEQIILERIAAHTDRLKKDKDYLHESVRMLDAASNLMASIHLSEESLNTILQFRDLVHANTRTLSEKIKENKISQNLPPEPRISSNNIENAIIANNKITANLKRKPFVAAEAALKSKIDLLKRFDNDLMSDHRERSMLLNSILYYSLRQGTENNNLDPVLYSATENLLRQKREVGDMKSKTIAKKDMETVLKATVLPLLQKDGNWNKAREETLKLISIIFDYSKDLCNDASVHHIIGKEQDLVLLGSKPLKSSKNEKIVFPFCSSSWCPSLKNLLNVSLANFNPVSNSSEGVCFSIASLRDDILTNLIPAAVNSTSVRRSAVYWLHAMEYQHGVVPGISYNITYDSESSGHMLVQFPVRLDTESRNNKTTLECWMFSAEGWNNSACVKMKETPKENVTSLQCNCPFPGFYSVFSVEDKKLDQELVTTKNETPSSTSSTKIVLQTTTKSGPTTTLKPTVSTNQTTTIVQKTSAKQDIVNTSVTLKVTTSSIIPKDLTTMLSQIPSTTTVAGQTVSSSVLIKTTNLTTKQITSTVSQAYDNDITTVPSIYQPYKYSATFRINGSYVEEVGEMKEKFEEHLEDQLQKILNMSESVTVDAWKEKDKIAVALRIPENKLQEAGHSITLLKDLLKNGSLILEGIGDNRLNIPAQDIVLTQQGGAAKSAITAFVTIVFIFLMILIGSVVAAFYLRNNREQRSIRITQDLHSDPPAPKYLRLHDSVSLDSSGPSTPQNTEMESSLAVLTRPQRRGYETMETFSHFPGNI</sequence>
<feature type="transmembrane region" description="Helical" evidence="2">
    <location>
        <begin position="1135"/>
        <end position="1160"/>
    </location>
</feature>
<feature type="compositionally biased region" description="Polar residues" evidence="1">
    <location>
        <begin position="10"/>
        <end position="22"/>
    </location>
</feature>